<dbReference type="PIRSF" id="PIRSF002741">
    <property type="entry name" value="MppA"/>
    <property type="match status" value="1"/>
</dbReference>
<evidence type="ECO:0000256" key="1">
    <source>
        <dbReference type="ARBA" id="ARBA00022729"/>
    </source>
</evidence>
<dbReference type="GO" id="GO:0042597">
    <property type="term" value="C:periplasmic space"/>
    <property type="evidence" value="ECO:0007669"/>
    <property type="project" value="UniProtKB-ARBA"/>
</dbReference>
<dbReference type="Gene3D" id="3.10.105.10">
    <property type="entry name" value="Dipeptide-binding Protein, Domain 3"/>
    <property type="match status" value="1"/>
</dbReference>
<protein>
    <submittedName>
        <fullName evidence="3">ABC transporter substrate-binding protein</fullName>
    </submittedName>
</protein>
<gene>
    <name evidence="3" type="ORF">C1706_00450</name>
</gene>
<dbReference type="OrthoDB" id="9796817at2"/>
<name>A0A4Q2EMI8_9ACTN</name>
<keyword evidence="1" id="KW-0732">Signal</keyword>
<dbReference type="EMBL" id="PPCV01000001">
    <property type="protein sequence ID" value="RXW33275.1"/>
    <property type="molecule type" value="Genomic_DNA"/>
</dbReference>
<dbReference type="GO" id="GO:0043190">
    <property type="term" value="C:ATP-binding cassette (ABC) transporter complex"/>
    <property type="evidence" value="ECO:0007669"/>
    <property type="project" value="InterPro"/>
</dbReference>
<reference evidence="3 4" key="1">
    <citation type="submission" date="2018-01" db="EMBL/GenBank/DDBJ databases">
        <title>Lactibacter flavus gen. nov., sp. nov., a novel bacterium of the family Propionibacteriaceae isolated from raw milk and dairy products.</title>
        <authorList>
            <person name="Wenning M."/>
            <person name="Breitenwieser F."/>
            <person name="Huptas C."/>
            <person name="von Neubeck M."/>
            <person name="Busse H.-J."/>
            <person name="Scherer S."/>
        </authorList>
    </citation>
    <scope>NUCLEOTIDE SEQUENCE [LARGE SCALE GENOMIC DNA]</scope>
    <source>
        <strain evidence="3 4">VG341</strain>
    </source>
</reference>
<organism evidence="3 4">
    <name type="scientific">Propioniciclava flava</name>
    <dbReference type="NCBI Taxonomy" id="2072026"/>
    <lineage>
        <taxon>Bacteria</taxon>
        <taxon>Bacillati</taxon>
        <taxon>Actinomycetota</taxon>
        <taxon>Actinomycetes</taxon>
        <taxon>Propionibacteriales</taxon>
        <taxon>Propionibacteriaceae</taxon>
        <taxon>Propioniciclava</taxon>
    </lineage>
</organism>
<dbReference type="InterPro" id="IPR000914">
    <property type="entry name" value="SBP_5_dom"/>
</dbReference>
<dbReference type="Proteomes" id="UP000290624">
    <property type="component" value="Unassembled WGS sequence"/>
</dbReference>
<keyword evidence="4" id="KW-1185">Reference proteome</keyword>
<sequence>MAGSRQAILEGRVSTSTTHARGVLRRGAVALVAALALVTAACSSGVSPSSTAPASPARTLVIGATAEPTSLDPTADAAAAGSQALLYNVYETLVKVDAQGQLRPLLAQAWDVSSDGLTYTFQLNPLAKFSDGSQVTADAVARNIARIKQEPVAAKLKTAMAVVDSTKVIDTDTLSVTLSRPSVNWLYEMASTAGIVMNPAGFATATTATAGSGPLTVTGWTPGDSIVLSKSPGYWGTPVRFDEVTFRYFKDPNAMNASMLSDQLDIISNLQAPESLAQFSDPSRFSVVEGTTNGEVVMGINNGGAPTDPSVPAGTGNPALADVRVRKAITMAIDKQALVNTTWGGHGKVIGSMSVPTDPYFEDLSGLYPYNPTEAKRLLAESGHSRLTLRLKPAALPYATKAAQFIAAQLQDVGITVQVEELQFPARWRETVYDRADYDLTIVAHVEARDLNTFANPNYYWRYHNPDFDALVTKADAGTVSDYASGMKQAARLLADDAAAVWLYVLPNIVVTKPGITGVPRDAQSLSFDVTTIARA</sequence>
<evidence type="ECO:0000313" key="3">
    <source>
        <dbReference type="EMBL" id="RXW33275.1"/>
    </source>
</evidence>
<feature type="domain" description="Solute-binding protein family 5" evidence="2">
    <location>
        <begin position="102"/>
        <end position="446"/>
    </location>
</feature>
<dbReference type="SUPFAM" id="SSF53850">
    <property type="entry name" value="Periplasmic binding protein-like II"/>
    <property type="match status" value="1"/>
</dbReference>
<dbReference type="Gene3D" id="3.40.190.10">
    <property type="entry name" value="Periplasmic binding protein-like II"/>
    <property type="match status" value="1"/>
</dbReference>
<comment type="caution">
    <text evidence="3">The sequence shown here is derived from an EMBL/GenBank/DDBJ whole genome shotgun (WGS) entry which is preliminary data.</text>
</comment>
<dbReference type="AlphaFoldDB" id="A0A4Q2EMI8"/>
<dbReference type="GO" id="GO:0015833">
    <property type="term" value="P:peptide transport"/>
    <property type="evidence" value="ECO:0007669"/>
    <property type="project" value="TreeGrafter"/>
</dbReference>
<dbReference type="InterPro" id="IPR030678">
    <property type="entry name" value="Peptide/Ni-bd"/>
</dbReference>
<dbReference type="PANTHER" id="PTHR30290">
    <property type="entry name" value="PERIPLASMIC BINDING COMPONENT OF ABC TRANSPORTER"/>
    <property type="match status" value="1"/>
</dbReference>
<accession>A0A4Q2EMI8</accession>
<dbReference type="Pfam" id="PF00496">
    <property type="entry name" value="SBP_bac_5"/>
    <property type="match status" value="1"/>
</dbReference>
<dbReference type="PANTHER" id="PTHR30290:SF38">
    <property type="entry name" value="D,D-DIPEPTIDE-BINDING PERIPLASMIC PROTEIN DDPA-RELATED"/>
    <property type="match status" value="1"/>
</dbReference>
<dbReference type="InterPro" id="IPR039424">
    <property type="entry name" value="SBP_5"/>
</dbReference>
<evidence type="ECO:0000313" key="4">
    <source>
        <dbReference type="Proteomes" id="UP000290624"/>
    </source>
</evidence>
<proteinExistence type="predicted"/>
<evidence type="ECO:0000259" key="2">
    <source>
        <dbReference type="Pfam" id="PF00496"/>
    </source>
</evidence>
<dbReference type="GO" id="GO:1904680">
    <property type="term" value="F:peptide transmembrane transporter activity"/>
    <property type="evidence" value="ECO:0007669"/>
    <property type="project" value="TreeGrafter"/>
</dbReference>